<keyword evidence="11" id="KW-1185">Reference proteome</keyword>
<dbReference type="Gene3D" id="2.115.10.20">
    <property type="entry name" value="Glycosyl hydrolase domain, family 43"/>
    <property type="match status" value="1"/>
</dbReference>
<evidence type="ECO:0000256" key="4">
    <source>
        <dbReference type="ARBA" id="ARBA00023295"/>
    </source>
</evidence>
<dbReference type="InterPro" id="IPR006710">
    <property type="entry name" value="Glyco_hydro_43"/>
</dbReference>
<dbReference type="RefSeq" id="WP_103093950.1">
    <property type="nucleotide sequence ID" value="NZ_LYMM01000001.1"/>
</dbReference>
<keyword evidence="3 7" id="KW-0378">Hydrolase</keyword>
<evidence type="ECO:0000256" key="9">
    <source>
        <dbReference type="SAM" id="SignalP"/>
    </source>
</evidence>
<dbReference type="AlphaFoldDB" id="A0A2K2G6J6"/>
<sequence>MIRTFATLTLAALLAGCATTTATTTATTQGAASTQTATLTNPLLASGPDPWIVHHGKTFYFLGTKGDRIAIRQTDDLAKLADAPEHTIWTPPAKGPNAEGIWAPELHRLDGKWYVYYTAAQDGHNDDAHRGVFVLENAGADPLKGEWIDRGRINTAMTGLDGTVFDHGGKRWFVYSAYDGPDSVLAIAPMVNPWTLGPGETVIARPDLPFERQGGRQILEGPEFLAGPKGDLFLAYSASACWSDDYALGMLHAKPGSDPLNPASWTKSPRPVLAKAPQNNVYATGHNGFFTTDGGRRTWIVYHANDGANRKCTGDRSPRVQPMEWSAGGLPVFPVPSRAGQPVPAPQP</sequence>
<dbReference type="GO" id="GO:0004553">
    <property type="term" value="F:hydrolase activity, hydrolyzing O-glycosyl compounds"/>
    <property type="evidence" value="ECO:0007669"/>
    <property type="project" value="InterPro"/>
</dbReference>
<evidence type="ECO:0000256" key="5">
    <source>
        <dbReference type="PIRSR" id="PIRSR606710-1"/>
    </source>
</evidence>
<keyword evidence="4 7" id="KW-0326">Glycosidase</keyword>
<dbReference type="CDD" id="cd18820">
    <property type="entry name" value="GH43_LbAraf43-like"/>
    <property type="match status" value="1"/>
</dbReference>
<feature type="active site" description="Proton acceptor" evidence="5">
    <location>
        <position position="49"/>
    </location>
</feature>
<evidence type="ECO:0000256" key="6">
    <source>
        <dbReference type="PIRSR" id="PIRSR606710-2"/>
    </source>
</evidence>
<feature type="active site" description="Proton donor" evidence="5">
    <location>
        <position position="220"/>
    </location>
</feature>
<organism evidence="10 11">
    <name type="scientific">Novosphingobium guangzhouense</name>
    <dbReference type="NCBI Taxonomy" id="1850347"/>
    <lineage>
        <taxon>Bacteria</taxon>
        <taxon>Pseudomonadati</taxon>
        <taxon>Pseudomonadota</taxon>
        <taxon>Alphaproteobacteria</taxon>
        <taxon>Sphingomonadales</taxon>
        <taxon>Sphingomonadaceae</taxon>
        <taxon>Novosphingobium</taxon>
    </lineage>
</organism>
<keyword evidence="2 9" id="KW-0732">Signal</keyword>
<comment type="similarity">
    <text evidence="1 7">Belongs to the glycosyl hydrolase 43 family.</text>
</comment>
<feature type="region of interest" description="Disordered" evidence="8">
    <location>
        <begin position="329"/>
        <end position="348"/>
    </location>
</feature>
<name>A0A2K2G6J6_9SPHN</name>
<dbReference type="OrthoDB" id="177947at2"/>
<comment type="caution">
    <text evidence="10">The sequence shown here is derived from an EMBL/GenBank/DDBJ whole genome shotgun (WGS) entry which is preliminary data.</text>
</comment>
<evidence type="ECO:0000256" key="7">
    <source>
        <dbReference type="RuleBase" id="RU361187"/>
    </source>
</evidence>
<evidence type="ECO:0000256" key="2">
    <source>
        <dbReference type="ARBA" id="ARBA00022729"/>
    </source>
</evidence>
<feature type="site" description="Important for catalytic activity, responsible for pKa modulation of the active site Glu and correct orientation of both the proton donor and substrate" evidence="6">
    <location>
        <position position="161"/>
    </location>
</feature>
<dbReference type="PANTHER" id="PTHR43817:SF1">
    <property type="entry name" value="HYDROLASE, FAMILY 43, PUTATIVE (AFU_ORTHOLOGUE AFUA_3G01660)-RELATED"/>
    <property type="match status" value="1"/>
</dbReference>
<evidence type="ECO:0000256" key="3">
    <source>
        <dbReference type="ARBA" id="ARBA00022801"/>
    </source>
</evidence>
<dbReference type="InterPro" id="IPR023296">
    <property type="entry name" value="Glyco_hydro_beta-prop_sf"/>
</dbReference>
<protein>
    <submittedName>
        <fullName evidence="10">Alpha-N-arabinofuranosidase</fullName>
    </submittedName>
</protein>
<reference evidence="10 11" key="1">
    <citation type="submission" date="2016-05" db="EMBL/GenBank/DDBJ databases">
        <title>Complete genome sequence of Novosphingobium guangzhouense SA925(T).</title>
        <authorList>
            <person name="Sha S."/>
        </authorList>
    </citation>
    <scope>NUCLEOTIDE SEQUENCE [LARGE SCALE GENOMIC DNA]</scope>
    <source>
        <strain evidence="10 11">SA925</strain>
    </source>
</reference>
<feature type="signal peptide" evidence="9">
    <location>
        <begin position="1"/>
        <end position="22"/>
    </location>
</feature>
<evidence type="ECO:0000313" key="10">
    <source>
        <dbReference type="EMBL" id="PNU06665.1"/>
    </source>
</evidence>
<dbReference type="PANTHER" id="PTHR43817">
    <property type="entry name" value="GLYCOSYL HYDROLASE"/>
    <property type="match status" value="1"/>
</dbReference>
<evidence type="ECO:0000313" key="11">
    <source>
        <dbReference type="Proteomes" id="UP000236327"/>
    </source>
</evidence>
<accession>A0A2K2G6J6</accession>
<dbReference type="PROSITE" id="PS51257">
    <property type="entry name" value="PROKAR_LIPOPROTEIN"/>
    <property type="match status" value="1"/>
</dbReference>
<evidence type="ECO:0000256" key="1">
    <source>
        <dbReference type="ARBA" id="ARBA00009865"/>
    </source>
</evidence>
<dbReference type="Proteomes" id="UP000236327">
    <property type="component" value="Unassembled WGS sequence"/>
</dbReference>
<dbReference type="SUPFAM" id="SSF75005">
    <property type="entry name" value="Arabinanase/levansucrase/invertase"/>
    <property type="match status" value="1"/>
</dbReference>
<gene>
    <name evidence="10" type="ORF">A8V01_00250</name>
</gene>
<proteinExistence type="inferred from homology"/>
<dbReference type="EMBL" id="LYMM01000001">
    <property type="protein sequence ID" value="PNU06665.1"/>
    <property type="molecule type" value="Genomic_DNA"/>
</dbReference>
<dbReference type="Pfam" id="PF04616">
    <property type="entry name" value="Glyco_hydro_43"/>
    <property type="match status" value="1"/>
</dbReference>
<evidence type="ECO:0000256" key="8">
    <source>
        <dbReference type="SAM" id="MobiDB-lite"/>
    </source>
</evidence>
<dbReference type="GO" id="GO:0005975">
    <property type="term" value="P:carbohydrate metabolic process"/>
    <property type="evidence" value="ECO:0007669"/>
    <property type="project" value="InterPro"/>
</dbReference>
<feature type="chain" id="PRO_5014342965" evidence="9">
    <location>
        <begin position="23"/>
        <end position="348"/>
    </location>
</feature>